<feature type="transmembrane region" description="Helical" evidence="4">
    <location>
        <begin position="416"/>
        <end position="441"/>
    </location>
</feature>
<keyword evidence="4" id="KW-1133">Transmembrane helix</keyword>
<keyword evidence="3" id="KW-0902">Two-component regulatory system</keyword>
<evidence type="ECO:0000256" key="2">
    <source>
        <dbReference type="ARBA" id="ARBA00022777"/>
    </source>
</evidence>
<dbReference type="PANTHER" id="PTHR24421">
    <property type="entry name" value="NITRATE/NITRITE SENSOR PROTEIN NARX-RELATED"/>
    <property type="match status" value="1"/>
</dbReference>
<dbReference type="InterPro" id="IPR050482">
    <property type="entry name" value="Sensor_HK_TwoCompSys"/>
</dbReference>
<dbReference type="GO" id="GO:0046983">
    <property type="term" value="F:protein dimerization activity"/>
    <property type="evidence" value="ECO:0007669"/>
    <property type="project" value="InterPro"/>
</dbReference>
<evidence type="ECO:0000256" key="4">
    <source>
        <dbReference type="SAM" id="Phobius"/>
    </source>
</evidence>
<keyword evidence="7" id="KW-1185">Reference proteome</keyword>
<feature type="transmembrane region" description="Helical" evidence="4">
    <location>
        <begin position="389"/>
        <end position="410"/>
    </location>
</feature>
<evidence type="ECO:0000313" key="6">
    <source>
        <dbReference type="EMBL" id="NAS24809.1"/>
    </source>
</evidence>
<dbReference type="SUPFAM" id="SSF55874">
    <property type="entry name" value="ATPase domain of HSP90 chaperone/DNA topoisomerase II/histidine kinase"/>
    <property type="match status" value="1"/>
</dbReference>
<protein>
    <recommendedName>
        <fullName evidence="5">Signal transduction histidine kinase subgroup 3 dimerisation and phosphoacceptor domain-containing protein</fullName>
    </recommendedName>
</protein>
<dbReference type="Proteomes" id="UP000479526">
    <property type="component" value="Unassembled WGS sequence"/>
</dbReference>
<sequence length="731" mass="77121">MRPVLMARGVIGAVLFGYTFNALMFVWDEGLRGWPLVAFATCLLAGFGLQLVHSTRDVLSWPAPRTAATLSAQAVVTFAPFLWAGPQAGSLAGFLAGSMLLAVEGRQRWALYAAVPAAMSLALTWTGMATVDVVYGAYFTALTGLMVYGVSSLASLALTVHAARGELAGVAVAQERLRVARDLHDLLGYNVSALTLKSELAYRLLPASAERARRELRDVLTLSRQALGDVRVVAGGSRPMSLAAEARSAESMLIAADMDVEVRLAPGPLPEEVDTVLAIVLREAVTNVLRHSKAQYCLVETCSEGDHITLRVVNDAADVAGPEPGGGAGLDNLSARVEAAGGVSTTSLDGEWFTFTAEVPVGGPPAPVADDPVTWTFAQITGQPWHLRVARTIAVVVLLGYGVLMVVNVLGQHPEALSLVESALCAAVLVGVQIAVSLGFLRRAALPIQAAATYLPLVWIGAPWGSMGGFLAGTALMVLPGVWRWGCYAAVGVSVAALSVLHGDAGEWTAYLTLSTLLTGLVVYGISELSGLVAQVDQARDDLARGAVTRERLRVARELHDLLGHDLAAMTVKSERAYRLLPGSGDRARTELADVLDVARRAVADVRSVASGYRHMSFTAELDSARATLAAAGVCVRARARDVPPEVDAILAVVLREAVTNVLRHSAATRCEITFADGSLTVWNDGVSTLMTPAEPGTALDDLAERLESIGGSLKYERSAATFRLKADIPQ</sequence>
<evidence type="ECO:0000256" key="1">
    <source>
        <dbReference type="ARBA" id="ARBA00022679"/>
    </source>
</evidence>
<dbReference type="RefSeq" id="WP_161481948.1">
    <property type="nucleotide sequence ID" value="NZ_WXEW01000007.1"/>
</dbReference>
<feature type="transmembrane region" description="Helical" evidence="4">
    <location>
        <begin position="135"/>
        <end position="158"/>
    </location>
</feature>
<evidence type="ECO:0000259" key="5">
    <source>
        <dbReference type="Pfam" id="PF07730"/>
    </source>
</evidence>
<feature type="transmembrane region" description="Helical" evidence="4">
    <location>
        <begin position="508"/>
        <end position="526"/>
    </location>
</feature>
<feature type="domain" description="Signal transduction histidine kinase subgroup 3 dimerisation and phosphoacceptor" evidence="5">
    <location>
        <begin position="551"/>
        <end position="615"/>
    </location>
</feature>
<dbReference type="Pfam" id="PF07730">
    <property type="entry name" value="HisKA_3"/>
    <property type="match status" value="2"/>
</dbReference>
<dbReference type="GO" id="GO:0016020">
    <property type="term" value="C:membrane"/>
    <property type="evidence" value="ECO:0007669"/>
    <property type="project" value="InterPro"/>
</dbReference>
<feature type="domain" description="Signal transduction histidine kinase subgroup 3 dimerisation and phosphoacceptor" evidence="5">
    <location>
        <begin position="175"/>
        <end position="241"/>
    </location>
</feature>
<dbReference type="Gene3D" id="1.20.5.1930">
    <property type="match status" value="2"/>
</dbReference>
<reference evidence="6 7" key="1">
    <citation type="submission" date="2020-01" db="EMBL/GenBank/DDBJ databases">
        <title>Herbidospora sp. NEAU-GS84 nov., a novel actinomycete isolated from soil.</title>
        <authorList>
            <person name="Han L."/>
        </authorList>
    </citation>
    <scope>NUCLEOTIDE SEQUENCE [LARGE SCALE GENOMIC DNA]</scope>
    <source>
        <strain evidence="6 7">NEAU-GS84</strain>
    </source>
</reference>
<dbReference type="AlphaFoldDB" id="A0A7C9N3Q0"/>
<dbReference type="Gene3D" id="3.30.565.10">
    <property type="entry name" value="Histidine kinase-like ATPase, C-terminal domain"/>
    <property type="match status" value="2"/>
</dbReference>
<organism evidence="6 7">
    <name type="scientific">Herbidospora solisilvae</name>
    <dbReference type="NCBI Taxonomy" id="2696284"/>
    <lineage>
        <taxon>Bacteria</taxon>
        <taxon>Bacillati</taxon>
        <taxon>Actinomycetota</taxon>
        <taxon>Actinomycetes</taxon>
        <taxon>Streptosporangiales</taxon>
        <taxon>Streptosporangiaceae</taxon>
        <taxon>Herbidospora</taxon>
    </lineage>
</organism>
<proteinExistence type="predicted"/>
<keyword evidence="2" id="KW-0418">Kinase</keyword>
<feature type="transmembrane region" description="Helical" evidence="4">
    <location>
        <begin position="482"/>
        <end position="501"/>
    </location>
</feature>
<feature type="transmembrane region" description="Helical" evidence="4">
    <location>
        <begin position="453"/>
        <end position="476"/>
    </location>
</feature>
<feature type="transmembrane region" description="Helical" evidence="4">
    <location>
        <begin position="6"/>
        <end position="27"/>
    </location>
</feature>
<name>A0A7C9N3Q0_9ACTN</name>
<keyword evidence="1" id="KW-0808">Transferase</keyword>
<feature type="transmembrane region" description="Helical" evidence="4">
    <location>
        <begin position="109"/>
        <end position="129"/>
    </location>
</feature>
<evidence type="ECO:0000313" key="7">
    <source>
        <dbReference type="Proteomes" id="UP000479526"/>
    </source>
</evidence>
<dbReference type="EMBL" id="WXEW01000007">
    <property type="protein sequence ID" value="NAS24809.1"/>
    <property type="molecule type" value="Genomic_DNA"/>
</dbReference>
<comment type="caution">
    <text evidence="6">The sequence shown here is derived from an EMBL/GenBank/DDBJ whole genome shotgun (WGS) entry which is preliminary data.</text>
</comment>
<dbReference type="GO" id="GO:0000155">
    <property type="term" value="F:phosphorelay sensor kinase activity"/>
    <property type="evidence" value="ECO:0007669"/>
    <property type="project" value="InterPro"/>
</dbReference>
<feature type="transmembrane region" description="Helical" evidence="4">
    <location>
        <begin position="34"/>
        <end position="52"/>
    </location>
</feature>
<gene>
    <name evidence="6" type="ORF">GT755_24360</name>
</gene>
<accession>A0A7C9N3Q0</accession>
<dbReference type="PANTHER" id="PTHR24421:SF63">
    <property type="entry name" value="SENSOR HISTIDINE KINASE DESK"/>
    <property type="match status" value="1"/>
</dbReference>
<keyword evidence="4" id="KW-0472">Membrane</keyword>
<dbReference type="InterPro" id="IPR036890">
    <property type="entry name" value="HATPase_C_sf"/>
</dbReference>
<keyword evidence="4" id="KW-0812">Transmembrane</keyword>
<evidence type="ECO:0000256" key="3">
    <source>
        <dbReference type="ARBA" id="ARBA00023012"/>
    </source>
</evidence>
<feature type="transmembrane region" description="Helical" evidence="4">
    <location>
        <begin position="72"/>
        <end position="97"/>
    </location>
</feature>
<dbReference type="InterPro" id="IPR011712">
    <property type="entry name" value="Sig_transdc_His_kin_sub3_dim/P"/>
</dbReference>